<evidence type="ECO:0000256" key="10">
    <source>
        <dbReference type="ARBA" id="ARBA00023136"/>
    </source>
</evidence>
<comment type="subcellular location">
    <subcellularLocation>
        <location evidence="1">Cell membrane</location>
        <topology evidence="1">Multi-pass membrane protein</topology>
    </subcellularLocation>
</comment>
<protein>
    <submittedName>
        <fullName evidence="15">M48 family metalloprotease</fullName>
        <ecNumber evidence="15">3.4.24.-</ecNumber>
    </submittedName>
</protein>
<evidence type="ECO:0000256" key="4">
    <source>
        <dbReference type="ARBA" id="ARBA00022692"/>
    </source>
</evidence>
<dbReference type="GO" id="GO:0008237">
    <property type="term" value="F:metallopeptidase activity"/>
    <property type="evidence" value="ECO:0007669"/>
    <property type="project" value="UniProtKB-KW"/>
</dbReference>
<dbReference type="Proteomes" id="UP001257914">
    <property type="component" value="Unassembled WGS sequence"/>
</dbReference>
<evidence type="ECO:0000256" key="7">
    <source>
        <dbReference type="ARBA" id="ARBA00022833"/>
    </source>
</evidence>
<accession>A0ABU3QZ12</accession>
<feature type="domain" description="Peptidase M48" evidence="14">
    <location>
        <begin position="17"/>
        <end position="133"/>
    </location>
</feature>
<proteinExistence type="inferred from homology"/>
<feature type="region of interest" description="Disordered" evidence="12">
    <location>
        <begin position="138"/>
        <end position="208"/>
    </location>
</feature>
<evidence type="ECO:0000256" key="5">
    <source>
        <dbReference type="ARBA" id="ARBA00022723"/>
    </source>
</evidence>
<evidence type="ECO:0000313" key="16">
    <source>
        <dbReference type="Proteomes" id="UP001257914"/>
    </source>
</evidence>
<dbReference type="EMBL" id="JAWCUA010000006">
    <property type="protein sequence ID" value="MDU0112657.1"/>
    <property type="molecule type" value="Genomic_DNA"/>
</dbReference>
<keyword evidence="2" id="KW-1003">Cell membrane</keyword>
<comment type="similarity">
    <text evidence="11">Belongs to the peptidase M48 family.</text>
</comment>
<keyword evidence="3 11" id="KW-0645">Protease</keyword>
<keyword evidence="6 11" id="KW-0378">Hydrolase</keyword>
<evidence type="ECO:0000313" key="15">
    <source>
        <dbReference type="EMBL" id="MDU0112657.1"/>
    </source>
</evidence>
<sequence>MTITATLAGAISMLGNFAMFFGGNRNNPLGFIGVLAAMIVAPFAAMIVQMAISRTREYSADRRGAEICDNPMWLASALEKIAAASGRTVNEDAERNPATAHMFIINPLNGQRADNLFSTHPATENRIKALRQMEAEFSSQYDQYEDDRFDNSDRDAHMRSTTTPSTTTPWEHQREQYENKRPEKDVKPEPAPKSTDLPGPWGRKGAKK</sequence>
<evidence type="ECO:0000256" key="13">
    <source>
        <dbReference type="SAM" id="Phobius"/>
    </source>
</evidence>
<evidence type="ECO:0000256" key="3">
    <source>
        <dbReference type="ARBA" id="ARBA00022670"/>
    </source>
</evidence>
<evidence type="ECO:0000256" key="8">
    <source>
        <dbReference type="ARBA" id="ARBA00022989"/>
    </source>
</evidence>
<feature type="transmembrane region" description="Helical" evidence="13">
    <location>
        <begin position="28"/>
        <end position="52"/>
    </location>
</feature>
<dbReference type="InterPro" id="IPR050083">
    <property type="entry name" value="HtpX_protease"/>
</dbReference>
<dbReference type="PANTHER" id="PTHR43221">
    <property type="entry name" value="PROTEASE HTPX"/>
    <property type="match status" value="1"/>
</dbReference>
<dbReference type="PANTHER" id="PTHR43221:SF1">
    <property type="entry name" value="PROTEASE HTPX"/>
    <property type="match status" value="1"/>
</dbReference>
<dbReference type="Pfam" id="PF01435">
    <property type="entry name" value="Peptidase_M48"/>
    <property type="match status" value="1"/>
</dbReference>
<keyword evidence="16" id="KW-1185">Reference proteome</keyword>
<evidence type="ECO:0000256" key="1">
    <source>
        <dbReference type="ARBA" id="ARBA00004651"/>
    </source>
</evidence>
<evidence type="ECO:0000259" key="14">
    <source>
        <dbReference type="Pfam" id="PF01435"/>
    </source>
</evidence>
<keyword evidence="10 13" id="KW-0472">Membrane</keyword>
<name>A0ABU3QZ12_9GAMM</name>
<comment type="cofactor">
    <cofactor evidence="11">
        <name>Zn(2+)</name>
        <dbReference type="ChEBI" id="CHEBI:29105"/>
    </cofactor>
    <text evidence="11">Binds 1 zinc ion per subunit.</text>
</comment>
<evidence type="ECO:0000256" key="9">
    <source>
        <dbReference type="ARBA" id="ARBA00023049"/>
    </source>
</evidence>
<feature type="compositionally biased region" description="Low complexity" evidence="12">
    <location>
        <begin position="160"/>
        <end position="169"/>
    </location>
</feature>
<evidence type="ECO:0000256" key="11">
    <source>
        <dbReference type="RuleBase" id="RU003983"/>
    </source>
</evidence>
<gene>
    <name evidence="15" type="ORF">RT723_06495</name>
</gene>
<dbReference type="InterPro" id="IPR001915">
    <property type="entry name" value="Peptidase_M48"/>
</dbReference>
<keyword evidence="7 11" id="KW-0862">Zinc</keyword>
<organism evidence="15 16">
    <name type="scientific">Psychrosphaera aquimarina</name>
    <dbReference type="NCBI Taxonomy" id="2044854"/>
    <lineage>
        <taxon>Bacteria</taxon>
        <taxon>Pseudomonadati</taxon>
        <taxon>Pseudomonadota</taxon>
        <taxon>Gammaproteobacteria</taxon>
        <taxon>Alteromonadales</taxon>
        <taxon>Pseudoalteromonadaceae</taxon>
        <taxon>Psychrosphaera</taxon>
    </lineage>
</organism>
<comment type="caution">
    <text evidence="15">The sequence shown here is derived from an EMBL/GenBank/DDBJ whole genome shotgun (WGS) entry which is preliminary data.</text>
</comment>
<dbReference type="RefSeq" id="WP_315946371.1">
    <property type="nucleotide sequence ID" value="NZ_JAWCUA010000006.1"/>
</dbReference>
<evidence type="ECO:0000256" key="6">
    <source>
        <dbReference type="ARBA" id="ARBA00022801"/>
    </source>
</evidence>
<keyword evidence="4 13" id="KW-0812">Transmembrane</keyword>
<dbReference type="EC" id="3.4.24.-" evidence="15"/>
<keyword evidence="9 11" id="KW-0482">Metalloprotease</keyword>
<evidence type="ECO:0000256" key="12">
    <source>
        <dbReference type="SAM" id="MobiDB-lite"/>
    </source>
</evidence>
<reference evidence="15 16" key="1">
    <citation type="submission" date="2023-10" db="EMBL/GenBank/DDBJ databases">
        <title>Psychrosphaera aquimaarina strain SW33 isolated from seawater.</title>
        <authorList>
            <person name="Bayburt H."/>
            <person name="Kim J.M."/>
            <person name="Choi B.J."/>
            <person name="Jeon C.O."/>
        </authorList>
    </citation>
    <scope>NUCLEOTIDE SEQUENCE [LARGE SCALE GENOMIC DNA]</scope>
    <source>
        <strain evidence="15 16">KCTC 52743</strain>
    </source>
</reference>
<feature type="compositionally biased region" description="Basic and acidic residues" evidence="12">
    <location>
        <begin position="171"/>
        <end position="190"/>
    </location>
</feature>
<keyword evidence="8 13" id="KW-1133">Transmembrane helix</keyword>
<feature type="compositionally biased region" description="Basic and acidic residues" evidence="12">
    <location>
        <begin position="149"/>
        <end position="158"/>
    </location>
</feature>
<keyword evidence="5" id="KW-0479">Metal-binding</keyword>
<evidence type="ECO:0000256" key="2">
    <source>
        <dbReference type="ARBA" id="ARBA00022475"/>
    </source>
</evidence>